<dbReference type="EMBL" id="CM047943">
    <property type="protein sequence ID" value="KAI9900105.1"/>
    <property type="molecule type" value="Genomic_DNA"/>
</dbReference>
<sequence length="385" mass="44096">MAGRLRRSSMMERIREDLLRRAHVEEKDDLEQGRAQQTTEPKGENRGWFTGLNPTRLSHLFQRRTEARNEEPVDDMGPDSPKTPVSNVTYWPTGHGTPYTLAARHPEDQQYQQAPPRRGFGPSHTAQAEPEPLQTAVLAPHSPPMQPHGSEESHINDYAEEHSEETTERRRRRRRQRSHKKRKHKQQQNSQPMLCCFSLPRSAKLRSYILRCFVSGTFLICLLIIYLALAVSKTIDFDQFTVVLVLVVVLATGFFSYSMIRLCILKIRKDRIRSQRRQEIRDPMPECYAVPAKPIRVVLARDEETAGLSSETSKLTPPAYGIWRESVRVDPDRLFWQRSDTSSSVYDSESSVRSQTSASRRPPSYISDDGVSYVVDAAPRSVVLP</sequence>
<keyword evidence="2" id="KW-1185">Reference proteome</keyword>
<reference evidence="1" key="1">
    <citation type="submission" date="2022-10" db="EMBL/GenBank/DDBJ databases">
        <title>Complete Genome of Trichothecium roseum strain YXFP-22015, a Plant Pathogen Isolated from Citrus.</title>
        <authorList>
            <person name="Wang Y."/>
            <person name="Zhu L."/>
        </authorList>
    </citation>
    <scope>NUCLEOTIDE SEQUENCE</scope>
    <source>
        <strain evidence="1">YXFP-22015</strain>
    </source>
</reference>
<organism evidence="1 2">
    <name type="scientific">Trichothecium roseum</name>
    <dbReference type="NCBI Taxonomy" id="47278"/>
    <lineage>
        <taxon>Eukaryota</taxon>
        <taxon>Fungi</taxon>
        <taxon>Dikarya</taxon>
        <taxon>Ascomycota</taxon>
        <taxon>Pezizomycotina</taxon>
        <taxon>Sordariomycetes</taxon>
        <taxon>Hypocreomycetidae</taxon>
        <taxon>Hypocreales</taxon>
        <taxon>Hypocreales incertae sedis</taxon>
        <taxon>Trichothecium</taxon>
    </lineage>
</organism>
<comment type="caution">
    <text evidence="1">The sequence shown here is derived from an EMBL/GenBank/DDBJ whole genome shotgun (WGS) entry which is preliminary data.</text>
</comment>
<evidence type="ECO:0000313" key="1">
    <source>
        <dbReference type="EMBL" id="KAI9900105.1"/>
    </source>
</evidence>
<name>A0ACC0V129_9HYPO</name>
<evidence type="ECO:0000313" key="2">
    <source>
        <dbReference type="Proteomes" id="UP001163324"/>
    </source>
</evidence>
<protein>
    <submittedName>
        <fullName evidence="1">Uncharacterized protein</fullName>
    </submittedName>
</protein>
<gene>
    <name evidence="1" type="ORF">N3K66_004367</name>
</gene>
<accession>A0ACC0V129</accession>
<proteinExistence type="predicted"/>
<dbReference type="Proteomes" id="UP001163324">
    <property type="component" value="Chromosome 4"/>
</dbReference>